<evidence type="ECO:0000256" key="1">
    <source>
        <dbReference type="SAM" id="SignalP"/>
    </source>
</evidence>
<accession>A0A8T9CHY9</accession>
<gene>
    <name evidence="3" type="ORF">LSUE1_G003453</name>
</gene>
<organism evidence="3 4">
    <name type="scientific">Lachnellula suecica</name>
    <dbReference type="NCBI Taxonomy" id="602035"/>
    <lineage>
        <taxon>Eukaryota</taxon>
        <taxon>Fungi</taxon>
        <taxon>Dikarya</taxon>
        <taxon>Ascomycota</taxon>
        <taxon>Pezizomycotina</taxon>
        <taxon>Leotiomycetes</taxon>
        <taxon>Helotiales</taxon>
        <taxon>Lachnaceae</taxon>
        <taxon>Lachnellula</taxon>
    </lineage>
</organism>
<dbReference type="AlphaFoldDB" id="A0A8T9CHY9"/>
<feature type="domain" description="DUF7580" evidence="2">
    <location>
        <begin position="345"/>
        <end position="584"/>
    </location>
</feature>
<proteinExistence type="predicted"/>
<dbReference type="PANTHER" id="PTHR35186">
    <property type="entry name" value="ANK_REP_REGION DOMAIN-CONTAINING PROTEIN"/>
    <property type="match status" value="1"/>
</dbReference>
<reference evidence="3 4" key="1">
    <citation type="submission" date="2018-05" db="EMBL/GenBank/DDBJ databases">
        <title>Genome sequencing and assembly of the regulated plant pathogen Lachnellula willkommii and related sister species for the development of diagnostic species identification markers.</title>
        <authorList>
            <person name="Giroux E."/>
            <person name="Bilodeau G."/>
        </authorList>
    </citation>
    <scope>NUCLEOTIDE SEQUENCE [LARGE SCALE GENOMIC DNA]</scope>
    <source>
        <strain evidence="3 4">CBS 268.59</strain>
    </source>
</reference>
<dbReference type="OrthoDB" id="5331891at2759"/>
<protein>
    <recommendedName>
        <fullName evidence="2">DUF7580 domain-containing protein</fullName>
    </recommendedName>
</protein>
<dbReference type="EMBL" id="QGMK01000330">
    <property type="protein sequence ID" value="TVY82353.1"/>
    <property type="molecule type" value="Genomic_DNA"/>
</dbReference>
<name>A0A8T9CHY9_9HELO</name>
<comment type="caution">
    <text evidence="3">The sequence shown here is derived from an EMBL/GenBank/DDBJ whole genome shotgun (WGS) entry which is preliminary data.</text>
</comment>
<dbReference type="Pfam" id="PF24476">
    <property type="entry name" value="DUF7580"/>
    <property type="match status" value="1"/>
</dbReference>
<evidence type="ECO:0000313" key="4">
    <source>
        <dbReference type="Proteomes" id="UP000469558"/>
    </source>
</evidence>
<feature type="signal peptide" evidence="1">
    <location>
        <begin position="1"/>
        <end position="23"/>
    </location>
</feature>
<evidence type="ECO:0000259" key="2">
    <source>
        <dbReference type="Pfam" id="PF24476"/>
    </source>
</evidence>
<dbReference type="Proteomes" id="UP000469558">
    <property type="component" value="Unassembled WGS sequence"/>
</dbReference>
<evidence type="ECO:0000313" key="3">
    <source>
        <dbReference type="EMBL" id="TVY82353.1"/>
    </source>
</evidence>
<keyword evidence="1" id="KW-0732">Signal</keyword>
<sequence>MDPATIAGLALGIAPLIISAVESYEVTFQPFVTYRRYSREVARFTTKLEAQKAIFNNQCQLLLLAAQKNGRSEEVMLDHILKDSNHPSRRNGELNDRLNHLLGESHRSCVSTLRMIHETLDEITKETRGFKELSCKKPGERTTFSHFRSKIKISFSKTRLNETVNELRLHNDDLRVLATQVSAVTREKGPITTSTSSFVFELQTTQQASEALHVFLKTKWLCDSQVDHAANLSLDLEAPQRHFYSGVGFHLSLTCSSQTPRSQDTIWLNIKSTSKEINHAEEGPEANVSSNVTILTKTFERLGIITDLPKDQNILTPKASAPSTMPGGTMILNIVPTIASSDPDIEELCSFFHSQPRALPTTNNSAYYCVTTSNYEHRVHKCPSPPGFVNRTLSLKTILENDVTLRRRETWVSKFKLARLLTLGVLRFQSTPWLRGTLDSGNIHFLENEPHTYNNNYSLEGPFLHTQLSRSTTTQHLTGIKASHLARNELLFNLGVILLELGYDAPLQQLRRAEDIKDGDTDANWYIDFFTARRLAQSAPRELDARYGRLAKKCLDCDFGVGDDLKSLELQCFVVMDIVNELDKCIELDEQINSKLPSQ</sequence>
<feature type="chain" id="PRO_5035784825" description="DUF7580 domain-containing protein" evidence="1">
    <location>
        <begin position="24"/>
        <end position="599"/>
    </location>
</feature>
<keyword evidence="4" id="KW-1185">Reference proteome</keyword>
<dbReference type="InterPro" id="IPR056002">
    <property type="entry name" value="DUF7580"/>
</dbReference>
<dbReference type="PANTHER" id="PTHR35186:SF4">
    <property type="entry name" value="PRION-INHIBITION AND PROPAGATION HELO DOMAIN-CONTAINING PROTEIN"/>
    <property type="match status" value="1"/>
</dbReference>